<evidence type="ECO:0000256" key="2">
    <source>
        <dbReference type="ARBA" id="ARBA00022448"/>
    </source>
</evidence>
<evidence type="ECO:0000259" key="10">
    <source>
        <dbReference type="Pfam" id="PF04290"/>
    </source>
</evidence>
<comment type="subcellular location">
    <subcellularLocation>
        <location evidence="1">Cell inner membrane</location>
        <topology evidence="1">Multi-pass membrane protein</topology>
    </subcellularLocation>
</comment>
<evidence type="ECO:0000313" key="12">
    <source>
        <dbReference type="Proteomes" id="UP000199409"/>
    </source>
</evidence>
<comment type="similarity">
    <text evidence="8">Belongs to the TRAP transporter small permease family.</text>
</comment>
<feature type="transmembrane region" description="Helical" evidence="9">
    <location>
        <begin position="21"/>
        <end position="39"/>
    </location>
</feature>
<dbReference type="GO" id="GO:0005886">
    <property type="term" value="C:plasma membrane"/>
    <property type="evidence" value="ECO:0007669"/>
    <property type="project" value="UniProtKB-SubCell"/>
</dbReference>
<dbReference type="OrthoDB" id="9794346at2"/>
<protein>
    <submittedName>
        <fullName evidence="11">TRAP-type mannitol/chloroaromatic compound transport system, small permease component</fullName>
    </submittedName>
</protein>
<evidence type="ECO:0000256" key="7">
    <source>
        <dbReference type="ARBA" id="ARBA00023136"/>
    </source>
</evidence>
<dbReference type="InterPro" id="IPR055348">
    <property type="entry name" value="DctQ"/>
</dbReference>
<keyword evidence="7 9" id="KW-0472">Membrane</keyword>
<dbReference type="AlphaFoldDB" id="A0A1H3ZYQ5"/>
<proteinExistence type="inferred from homology"/>
<evidence type="ECO:0000256" key="6">
    <source>
        <dbReference type="ARBA" id="ARBA00022989"/>
    </source>
</evidence>
<feature type="transmembrane region" description="Helical" evidence="9">
    <location>
        <begin position="136"/>
        <end position="158"/>
    </location>
</feature>
<reference evidence="11 12" key="1">
    <citation type="submission" date="2016-10" db="EMBL/GenBank/DDBJ databases">
        <authorList>
            <person name="de Groot N.N."/>
        </authorList>
    </citation>
    <scope>NUCLEOTIDE SEQUENCE [LARGE SCALE GENOMIC DNA]</scope>
    <source>
        <strain evidence="11 12">DSM 7343</strain>
    </source>
</reference>
<accession>A0A1H3ZYQ5</accession>
<name>A0A1H3ZYQ5_9BACT</name>
<evidence type="ECO:0000256" key="3">
    <source>
        <dbReference type="ARBA" id="ARBA00022475"/>
    </source>
</evidence>
<dbReference type="RefSeq" id="WP_092346843.1">
    <property type="nucleotide sequence ID" value="NZ_FNQN01000004.1"/>
</dbReference>
<evidence type="ECO:0000256" key="4">
    <source>
        <dbReference type="ARBA" id="ARBA00022519"/>
    </source>
</evidence>
<keyword evidence="4" id="KW-0997">Cell inner membrane</keyword>
<dbReference type="PANTHER" id="PTHR35011">
    <property type="entry name" value="2,3-DIKETO-L-GULONATE TRAP TRANSPORTER SMALL PERMEASE PROTEIN YIAM"/>
    <property type="match status" value="1"/>
</dbReference>
<dbReference type="STRING" id="37625.SAMN05660420_01734"/>
<keyword evidence="5 9" id="KW-0812">Transmembrane</keyword>
<keyword evidence="3" id="KW-1003">Cell membrane</keyword>
<keyword evidence="6 9" id="KW-1133">Transmembrane helix</keyword>
<dbReference type="Pfam" id="PF04290">
    <property type="entry name" value="DctQ"/>
    <property type="match status" value="1"/>
</dbReference>
<keyword evidence="12" id="KW-1185">Reference proteome</keyword>
<feature type="transmembrane region" description="Helical" evidence="9">
    <location>
        <begin position="94"/>
        <end position="116"/>
    </location>
</feature>
<sequence>MPKFIVLYVKYVDAISIKIGRAVMYLIFVMIGVLLLGALTRNVLHMPLSWTVEMAQFIITAYYIAGGAYSMILREHVRMDLIYERFSERNRAKVDVITTFFLVFYLVTLLIGSISSTMYAIEYGQRNFSQWNPSMIPIKIIMVAGIFLMILESVAVFFKDLAIAKGIKIS</sequence>
<evidence type="ECO:0000256" key="8">
    <source>
        <dbReference type="ARBA" id="ARBA00038436"/>
    </source>
</evidence>
<dbReference type="Proteomes" id="UP000199409">
    <property type="component" value="Unassembled WGS sequence"/>
</dbReference>
<evidence type="ECO:0000256" key="5">
    <source>
        <dbReference type="ARBA" id="ARBA00022692"/>
    </source>
</evidence>
<feature type="domain" description="Tripartite ATP-independent periplasmic transporters DctQ component" evidence="10">
    <location>
        <begin position="30"/>
        <end position="161"/>
    </location>
</feature>
<keyword evidence="2" id="KW-0813">Transport</keyword>
<gene>
    <name evidence="11" type="ORF">SAMN05660420_01734</name>
</gene>
<evidence type="ECO:0000256" key="1">
    <source>
        <dbReference type="ARBA" id="ARBA00004429"/>
    </source>
</evidence>
<dbReference type="PANTHER" id="PTHR35011:SF4">
    <property type="entry name" value="SLL1102 PROTEIN"/>
    <property type="match status" value="1"/>
</dbReference>
<organism evidence="11 12">
    <name type="scientific">Desulfuromusa kysingii</name>
    <dbReference type="NCBI Taxonomy" id="37625"/>
    <lineage>
        <taxon>Bacteria</taxon>
        <taxon>Pseudomonadati</taxon>
        <taxon>Thermodesulfobacteriota</taxon>
        <taxon>Desulfuromonadia</taxon>
        <taxon>Desulfuromonadales</taxon>
        <taxon>Geopsychrobacteraceae</taxon>
        <taxon>Desulfuromusa</taxon>
    </lineage>
</organism>
<evidence type="ECO:0000313" key="11">
    <source>
        <dbReference type="EMBL" id="SEA28929.1"/>
    </source>
</evidence>
<feature type="transmembrane region" description="Helical" evidence="9">
    <location>
        <begin position="54"/>
        <end position="73"/>
    </location>
</feature>
<dbReference type="InterPro" id="IPR007387">
    <property type="entry name" value="TRAP_DctQ"/>
</dbReference>
<dbReference type="EMBL" id="FNQN01000004">
    <property type="protein sequence ID" value="SEA28929.1"/>
    <property type="molecule type" value="Genomic_DNA"/>
</dbReference>
<evidence type="ECO:0000256" key="9">
    <source>
        <dbReference type="SAM" id="Phobius"/>
    </source>
</evidence>